<dbReference type="RefSeq" id="WP_006627922.1">
    <property type="nucleotide sequence ID" value="NZ_AOJD01000011.1"/>
</dbReference>
<evidence type="ECO:0000259" key="1">
    <source>
        <dbReference type="Pfam" id="PF19701"/>
    </source>
</evidence>
<dbReference type="Pfam" id="PF19701">
    <property type="entry name" value="DUF6199"/>
    <property type="match status" value="1"/>
</dbReference>
<protein>
    <recommendedName>
        <fullName evidence="1">DUF6199 domain-containing protein</fullName>
    </recommendedName>
</protein>
<dbReference type="InterPro" id="IPR045679">
    <property type="entry name" value="DUF6199"/>
</dbReference>
<evidence type="ECO:0000313" key="2">
    <source>
        <dbReference type="EMBL" id="ELZ41052.1"/>
    </source>
</evidence>
<accession>M0E298</accession>
<gene>
    <name evidence="2" type="ORF">C472_01062</name>
</gene>
<dbReference type="PATRIC" id="fig|1227485.3.peg.192"/>
<dbReference type="EMBL" id="AOJD01000011">
    <property type="protein sequence ID" value="ELZ41052.1"/>
    <property type="molecule type" value="Genomic_DNA"/>
</dbReference>
<sequence>MYLGLALLLLAVGIPHAVWPYEIARFGERLDSIGSKRAWSEVEPAEWNVKLTRVVGIGMVFLGLIELLTG</sequence>
<evidence type="ECO:0000313" key="3">
    <source>
        <dbReference type="Proteomes" id="UP000011523"/>
    </source>
</evidence>
<dbReference type="OrthoDB" id="324287at2157"/>
<reference evidence="2 3" key="1">
    <citation type="journal article" date="2014" name="PLoS Genet.">
        <title>Phylogenetically driven sequencing of extremely halophilic archaea reveals strategies for static and dynamic osmo-response.</title>
        <authorList>
            <person name="Becker E.A."/>
            <person name="Seitzer P.M."/>
            <person name="Tritt A."/>
            <person name="Larsen D."/>
            <person name="Krusor M."/>
            <person name="Yao A.I."/>
            <person name="Wu D."/>
            <person name="Madern D."/>
            <person name="Eisen J.A."/>
            <person name="Darling A.E."/>
            <person name="Facciotti M.T."/>
        </authorList>
    </citation>
    <scope>NUCLEOTIDE SEQUENCE [LARGE SCALE GENOMIC DNA]</scope>
    <source>
        <strain evidence="2 3">DSM 14210</strain>
    </source>
</reference>
<name>M0E298_9EURY</name>
<proteinExistence type="predicted"/>
<organism evidence="2 3">
    <name type="scientific">Halorubrum tebenquichense DSM 14210</name>
    <dbReference type="NCBI Taxonomy" id="1227485"/>
    <lineage>
        <taxon>Archaea</taxon>
        <taxon>Methanobacteriati</taxon>
        <taxon>Methanobacteriota</taxon>
        <taxon>Stenosarchaea group</taxon>
        <taxon>Halobacteria</taxon>
        <taxon>Halobacteriales</taxon>
        <taxon>Haloferacaceae</taxon>
        <taxon>Halorubrum</taxon>
    </lineage>
</organism>
<keyword evidence="3" id="KW-1185">Reference proteome</keyword>
<dbReference type="AlphaFoldDB" id="M0E298"/>
<comment type="caution">
    <text evidence="2">The sequence shown here is derived from an EMBL/GenBank/DDBJ whole genome shotgun (WGS) entry which is preliminary data.</text>
</comment>
<dbReference type="Proteomes" id="UP000011523">
    <property type="component" value="Unassembled WGS sequence"/>
</dbReference>
<feature type="domain" description="DUF6199" evidence="1">
    <location>
        <begin position="5"/>
        <end position="68"/>
    </location>
</feature>